<feature type="region of interest" description="Disordered" evidence="1">
    <location>
        <begin position="1"/>
        <end position="90"/>
    </location>
</feature>
<evidence type="ECO:0000313" key="2">
    <source>
        <dbReference type="Ensembl" id="ENSMMSP00000027840.1"/>
    </source>
</evidence>
<dbReference type="Ensembl" id="ENSMMST00000030683.1">
    <property type="protein sequence ID" value="ENSMMSP00000027840.1"/>
    <property type="gene ID" value="ENSMMSG00000020893.1"/>
</dbReference>
<evidence type="ECO:0000313" key="3">
    <source>
        <dbReference type="Proteomes" id="UP000694544"/>
    </source>
</evidence>
<keyword evidence="3" id="KW-1185">Reference proteome</keyword>
<dbReference type="Proteomes" id="UP000694544">
    <property type="component" value="Unplaced"/>
</dbReference>
<evidence type="ECO:0000256" key="1">
    <source>
        <dbReference type="SAM" id="MobiDB-lite"/>
    </source>
</evidence>
<proteinExistence type="predicted"/>
<name>A0A8C6ECV2_MOSMO</name>
<feature type="compositionally biased region" description="Low complexity" evidence="1">
    <location>
        <begin position="62"/>
        <end position="71"/>
    </location>
</feature>
<accession>A0A8C6ECV2</accession>
<feature type="compositionally biased region" description="Pro residues" evidence="1">
    <location>
        <begin position="26"/>
        <end position="36"/>
    </location>
</feature>
<sequence length="147" mass="15649">MDYRSVARGCCGSTPSCGVRDSPKPLQVPPSTPPVPLWTRTVSPEKATGSQETAPSPDHSQEVSAAQSQVQLFGTAHPQPSPEARSGAGRPGWFISSHIVFQTMGKVPLNTSPPGVQHRLNSVFTNVEGDGRNTAYICLHKQNTVCS</sequence>
<reference evidence="2" key="1">
    <citation type="submission" date="2025-08" db="UniProtKB">
        <authorList>
            <consortium name="Ensembl"/>
        </authorList>
    </citation>
    <scope>IDENTIFICATION</scope>
</reference>
<dbReference type="GeneTree" id="ENSGT00960000191049"/>
<protein>
    <submittedName>
        <fullName evidence="2">Uncharacterized protein</fullName>
    </submittedName>
</protein>
<organism evidence="2 3">
    <name type="scientific">Moschus moschiferus</name>
    <name type="common">Siberian musk deer</name>
    <name type="synonym">Moschus sibiricus</name>
    <dbReference type="NCBI Taxonomy" id="68415"/>
    <lineage>
        <taxon>Eukaryota</taxon>
        <taxon>Metazoa</taxon>
        <taxon>Chordata</taxon>
        <taxon>Craniata</taxon>
        <taxon>Vertebrata</taxon>
        <taxon>Euteleostomi</taxon>
        <taxon>Mammalia</taxon>
        <taxon>Eutheria</taxon>
        <taxon>Laurasiatheria</taxon>
        <taxon>Artiodactyla</taxon>
        <taxon>Ruminantia</taxon>
        <taxon>Pecora</taxon>
        <taxon>Moschidae</taxon>
        <taxon>Moschus</taxon>
    </lineage>
</organism>
<reference evidence="2" key="2">
    <citation type="submission" date="2025-09" db="UniProtKB">
        <authorList>
            <consortium name="Ensembl"/>
        </authorList>
    </citation>
    <scope>IDENTIFICATION</scope>
</reference>
<dbReference type="AlphaFoldDB" id="A0A8C6ECV2"/>